<accession>A0A9C7F8E4</accession>
<organism evidence="2">
    <name type="scientific">Trachysalambria curvirostris nimavirus</name>
    <dbReference type="NCBI Taxonomy" id="2984282"/>
    <lineage>
        <taxon>Viruses</taxon>
        <taxon>Viruses incertae sedis</taxon>
        <taxon>Naldaviricetes</taxon>
        <taxon>Nimaviridae</taxon>
    </lineage>
</organism>
<feature type="region of interest" description="Disordered" evidence="1">
    <location>
        <begin position="3727"/>
        <end position="3813"/>
    </location>
</feature>
<feature type="compositionally biased region" description="Acidic residues" evidence="1">
    <location>
        <begin position="3754"/>
        <end position="3768"/>
    </location>
</feature>
<reference evidence="2" key="1">
    <citation type="submission" date="2022-10" db="EMBL/GenBank/DDBJ databases">
        <title>Genome sequences of endogenous nimaviruses in decapod crustaceans.</title>
        <authorList>
            <person name="Kawato S."/>
            <person name="Nozaki R."/>
            <person name="Kondo H."/>
            <person name="Hirono I."/>
        </authorList>
    </citation>
    <scope>NUCLEOTIDE SEQUENCE</scope>
    <source>
        <strain evidence="2">Ube2021</strain>
    </source>
</reference>
<feature type="compositionally biased region" description="Basic and acidic residues" evidence="1">
    <location>
        <begin position="1724"/>
        <end position="1739"/>
    </location>
</feature>
<feature type="compositionally biased region" description="Basic and acidic residues" evidence="1">
    <location>
        <begin position="480"/>
        <end position="499"/>
    </location>
</feature>
<feature type="region of interest" description="Disordered" evidence="1">
    <location>
        <begin position="3293"/>
        <end position="3312"/>
    </location>
</feature>
<sequence>MFRADVLNMGGGRESNVDIRERLLMCAQEMTRCSASINLGLSPEMARYSNHRVPVVVPVDKYNGALPSSLSSMQIDGGLKPYSTHRLIDKGNPLIRSLGHFNVMDAGSDGSLNKTNLLYSGSFVIEYDLVRTDKNGKHYMYSEPSVLERIMTSNGGRTEEEEEQQAAASGCKFLDEVVTSSNETIKKLTDREGQHISSGKLLEDIMQLMRLYEEKTMHAEAACVDPITREIVAAVCNYNKDSGGLMPPMFGVAFLANAALMGLKIVFFPTALVQTHSGLVKDSLMLKHLLKMQLDILAEQIPKIVNGVEKVMKNIVMSLQVDIGGSANWNLPGHTKKTSHTSFPYHHARLRGHVKNVLEITNMMMVTSLGVIESAAAREWMYEYLGEFERRSSYSEKLTPLTESGFSEWRRNLLFSDAGPELPFRNKSVYMDLDFCLGGMCYHYLGSGQGILLSRRHTGSGERSGEGRIFAGVANAREGASAKDSVEDGNQRNDADRDGGGCADDSIGGHDGGSKRSRGKNSKRDKRGPSVEKPISIPIEVTAAYNLLLRVPMFITTLITRFCDKYGFFLGDKTLAPGLALRILTSTINERKACMDLMSDDLKNLLSLGCRTGRLKHSDLMQYAVLQLIMRYECQNGQHRLPEQAHDFGAHIEKKSWGSVNFDSAWKLAVKERSIPPTEDETAGDQQQQDSASTLSTTSVEHAPSNGGIAAIDNMVAATASTFASGADKKDTMFSWTMVTMAERFCALYNIISHPERYYKQLEREGLSYRGGLNNFKHMCSALAPELEAYVPKSCPGSPLKVCINAVRGYETAVERRKNLTNNKVCKIKTEEMKVLNGLNGGKTKAVDRSEINSIGLSMGCKTRIAFDDLFAPLRREAEAWEQEREDIGDGDISGGGANVIVDFFKSVNDNRSFKFRTSLCHRQEYVSVGLVRELERDLGRLLTIKHCVSFSDTELLAEIRKRSERMRDWVVPYTMPINNIDSFFDLSAESDGGMQCQCFQRYSGCDGIEDQGSCRAGCIELLVLPQSIHLKSLTTALKFNTMACERRYFSDVSTALGFLDVSPARDIGYSSIGANRRWAAFRRDKCGGEFLSRVPTSGLYEKMTLADSKTIEAFGPRFDARKKRADINTATRDGTGSSSHSGFFAGVWALCADHDLETTVIGSTVISPSDPTPLMKLTESESSLLDESIKEATEARNFFASSPSISFLDCFEEMKECMMKTNITGRSDSNSDNRFFSALVRDHGGGSQIPGVRMWIMFSAVSECFKNSLPLHWPSMVPNWSKRVLNLTEGVSNIDESGAVFEAAKFASVCARSFFGHCLNHSLPIETWKRLLMEQSWIGNLARAYEKAAEDSDIRVMESFIDSSAFLSNNSMGDKLKIDPTKDGHVKYSVWNEKSQTSLRKRAEWMETMESGMADRMSFSYVLCAVSLLRVTLEGDRVRDLCGSIAEGICSGEGQPVPLIRGLMTTSSWCKTFVTNATADYTLECIAQMRFTNIERDPLFFYRLAGYTIGLIAANDAILESITRRILVSFDFNGFDTSNWTRFIRHHFTAVLLGRRARLLSRPLALIKNLVGLTCKARRLMQVDRPRGGDAAADQAFEGRVCAVASRLGKLIMTKNVDSENVTANEILDCCIMGDEDVTADSVSSVYKTVRAELAEDKLDYSYNLASNACSNAQLAKIKTAARILNCNISFTDTSNSTIVIDADEEPLIDPSRGVAMSAGDAEVGRGVKRKSEDEVKEQQLPANKRQRQYQRTDVLYNSNSNSSSEFRKAKLGNTTVSNSHTRILSYDDATMDEDIEASEFEVMSRNSTLLKEAKNMLPQGDVNLNVVRAINKMKKFLTAQVPFNEADHSKLGVRPLVLKTGMEAIKRWNAAVERESAKLVSECEYLRADVGGEYDIGVVTPDDYSRSKNRNCAFTGEIKSYMTAPTSFANMFSNTAEEGNYSWLNFQGTEEKLSKSDIYNHGGGRLMGFAIKDMVEYTDDGAAGSRVGGGTAELRVLSELFSSNIQDSYWSSVMPCHVSNEDATGAAQRKKNSFPKEWWQRKEDKNDRERLVSSLKLNSRIMENKSTTHCSGLLTLYKLGNTTENPHEEEEHVKITDSPNDVLVTLGGDSLKQERYKCLYSLWHCNNGISPKNQIELLKKLAFKNTNTLWIKQYERHISILNTWGCLDTNNANDLHFSLSHGNAHVEVVDKSPPMSVFHSRYFDTSDYEDLIASMLPVVRLRKRLQGDSDAGEGELSVSDSELMSALYSREILSSCLDPQGKFYTSYVTNSASVLFTPGTSKRVSPNHISYLDDGNQAYVDQDFVGREKEIASRSFLAAEMEVIKAIRGGVFFQGEKAGRGQAPGLKGGRVLRPVNYSDVCIVEPKSEACDSATTTTAAAAMRGAMGVFESVGGGNVISEANDCVLLNCQKARCLMMSQRAIMNGMPDKRYDGQVFELNSMRYHAGVSKGYLLDDDSDLYSVHGQTNSSRGKKPQNDIALYNRCAKQYASANAVRESRIFLNDWSIIKYIVDLEFVDPSSVYTTVIPFEVSIGQQSSIVSTQALKSPLKHVSPHHRKHISVHSGGLCDGSSACFLANPCGPARRLLQRAPNLRLCVTNAGMALMSKRMAQTARSKGVEDLIMDGSMTVFKIASNSSCISVDSNRFFLIDGVYLIGGRIEDINIMTDMYTRCKLRSEKHVVHNSLFSPQSLSAFLATAIEGTVHSQGLALLEHVSAVKNNETSTRPSKNFWSGSGHDHGNDEDILVGSPRKGARGTGGLVFHPAGSLGLSLKPPMVFMNDEDYVFLRILYEVARAADNYATNEGDRMSTDSTPQSTSTRAALMAARKCYVECVDQVTGSPIMHAVYFFRRLLDFGGFCTAICSGDGEKSHHLVYTLNSVALNMAPKVIVMLVGPSGNNLKTTLVEVVKKAWFEKFADVSVGVLNSSSDSSASTQANIAYYAGQKNILIVDEVGYQGSGTSKRYETERGEERDKILGDLNEVKASRGMTQNTSAVWDQINTAMTDSKLKLCSRECEDVMAARERSDTDLLFTPEKRKRKVNNTVTIEENQQANDTALGALDRTPIVIRAFAQNAIWWNCMAGTVIHSFNEKRICYNLAGVGRFPFSVSAHHQSPWLRESDSILSHCSRPQEERGRYTKGHLRRSLYCLLGEHMADMDVTTNYALLLQTRRTADGTAQAADNDEEMAALWKESLKHESGLSDRVVRIYEDLVGDGSLLRWKVMKSTKKEWDRRPVLSCVPANEMFAELLSLDLESDATTVHRFGHEPFDLTQLNVPSSDGVLYAFHVMNPRGCGNPSKRKAGRSPLKASPLTSGELLEPDTLGLLGPVLGRVSREAIDSLPSKSRKLSSVIFGRGLGTEVDADDVIDMETKYDAALLDIMERPHSKGFPKITTDGSTVLGTSGEDCKNIMNYIKKIVEAGKAPSMGSFVKLCAENINSMDVTIREPSSLDPPAYSDIVSSMFGTVVTNSKSSNHNYNEPGAVMLNAKCKKTASSLCRFRSDGRTTAVSEIATVFSSSKNDASGAITKYMLPGQFNSNTIKKITSKHASAAMRGMFCKPVVSSITMTPIMTSNSYLYMFYVDEALAKRMVTFPCNTQFAFSNYNEDVQTFVDVVDNGLKCVHSMLVLERHAKLRAFGADTTPGELKKSKGTASRWVTLWNESVKRGMGTDDRVDDLSSVAALLPARALQLLVKNLVLEHRDLASMARLEKSANTFFHMYTTLSLSRMCERASRDEPETQEEEYEEKDVDLVGAPDGAEDEQEDNDEEEDTDRIHDEERIENAVGGSPFPRPHRIVSKKRQPRKTNQPNFIMRKNGKDTHRDFNRLTARPVQMCQINPKSLNTMAMAIAKCRQGAWAKINTAINCVIFVDAPFVATIGLYGEDMNLKMLVPSDNKTDPHIYLDWCIGLRLPNPDIDIQGYDREGAMIGAGAAISKQVCDAWGTMDIRAIMYSCHHLHMLFELVLQFSHPRCNLKGPSTLRSKKNKAGVDFVSTLFTYLIYREMTSKVKYPVFLRGGRYAENSAPHATKKNNSRQEAENIARPSPLEIPMFLAMIVNKPLSSLRATTNLGALSSNRAKKHSDLIKLITNQLGQNLNPDYLCPSCRGCLYR</sequence>
<feature type="compositionally biased region" description="Polar residues" evidence="1">
    <location>
        <begin position="684"/>
        <end position="700"/>
    </location>
</feature>
<feature type="region of interest" description="Disordered" evidence="1">
    <location>
        <begin position="1720"/>
        <end position="1754"/>
    </location>
</feature>
<evidence type="ECO:0000313" key="2">
    <source>
        <dbReference type="EMBL" id="BDT63070.1"/>
    </source>
</evidence>
<name>A0A9C7F8E4_9VIRU</name>
<feature type="compositionally biased region" description="Basic residues" evidence="1">
    <location>
        <begin position="515"/>
        <end position="526"/>
    </location>
</feature>
<evidence type="ECO:0000256" key="1">
    <source>
        <dbReference type="SAM" id="MobiDB-lite"/>
    </source>
</evidence>
<dbReference type="EMBL" id="LC738880">
    <property type="protein sequence ID" value="BDT63070.1"/>
    <property type="molecule type" value="Genomic_DNA"/>
</dbReference>
<feature type="compositionally biased region" description="Basic residues" evidence="1">
    <location>
        <begin position="3788"/>
        <end position="3800"/>
    </location>
</feature>
<feature type="region of interest" description="Disordered" evidence="1">
    <location>
        <begin position="480"/>
        <end position="531"/>
    </location>
</feature>
<feature type="region of interest" description="Disordered" evidence="1">
    <location>
        <begin position="674"/>
        <end position="703"/>
    </location>
</feature>
<feature type="compositionally biased region" description="Basic and acidic residues" evidence="1">
    <location>
        <begin position="3769"/>
        <end position="3778"/>
    </location>
</feature>
<proteinExistence type="predicted"/>
<feature type="compositionally biased region" description="Acidic residues" evidence="1">
    <location>
        <begin position="3735"/>
        <end position="3745"/>
    </location>
</feature>
<protein>
    <submittedName>
        <fullName evidence="2">Wsv343-like protein</fullName>
    </submittedName>
</protein>